<evidence type="ECO:0000256" key="2">
    <source>
        <dbReference type="ARBA" id="ARBA00022670"/>
    </source>
</evidence>
<dbReference type="PANTHER" id="PTHR43806">
    <property type="entry name" value="PEPTIDASE S8"/>
    <property type="match status" value="1"/>
</dbReference>
<evidence type="ECO:0000256" key="3">
    <source>
        <dbReference type="ARBA" id="ARBA00022801"/>
    </source>
</evidence>
<accession>A0ABP7XDR0</accession>
<dbReference type="PROSITE" id="PS00137">
    <property type="entry name" value="SUBTILASE_HIS"/>
    <property type="match status" value="1"/>
</dbReference>
<proteinExistence type="inferred from homology"/>
<dbReference type="InterPro" id="IPR050131">
    <property type="entry name" value="Peptidase_S8_subtilisin-like"/>
</dbReference>
<protein>
    <recommendedName>
        <fullName evidence="8">Peptidase S8/S53 domain-containing protein</fullName>
    </recommendedName>
</protein>
<dbReference type="InterPro" id="IPR000209">
    <property type="entry name" value="Peptidase_S8/S53_dom"/>
</dbReference>
<evidence type="ECO:0000256" key="6">
    <source>
        <dbReference type="RuleBase" id="RU003355"/>
    </source>
</evidence>
<comment type="caution">
    <text evidence="9">The sequence shown here is derived from an EMBL/GenBank/DDBJ whole genome shotgun (WGS) entry which is preliminary data.</text>
</comment>
<feature type="signal peptide" evidence="7">
    <location>
        <begin position="1"/>
        <end position="26"/>
    </location>
</feature>
<feature type="domain" description="Peptidase S8/S53" evidence="8">
    <location>
        <begin position="153"/>
        <end position="468"/>
    </location>
</feature>
<dbReference type="PROSITE" id="PS00138">
    <property type="entry name" value="SUBTILASE_SER"/>
    <property type="match status" value="1"/>
</dbReference>
<dbReference type="InterPro" id="IPR022398">
    <property type="entry name" value="Peptidase_S8_His-AS"/>
</dbReference>
<dbReference type="InterPro" id="IPR023828">
    <property type="entry name" value="Peptidase_S8_Ser-AS"/>
</dbReference>
<keyword evidence="2 5" id="KW-0645">Protease</keyword>
<keyword evidence="10" id="KW-1185">Reference proteome</keyword>
<dbReference type="RefSeq" id="WP_344732109.1">
    <property type="nucleotide sequence ID" value="NZ_BAAAZH010000008.1"/>
</dbReference>
<feature type="active site" description="Charge relay system" evidence="5">
    <location>
        <position position="214"/>
    </location>
</feature>
<keyword evidence="4 5" id="KW-0720">Serine protease</keyword>
<dbReference type="PRINTS" id="PR00723">
    <property type="entry name" value="SUBTILISIN"/>
</dbReference>
<sequence>MPAPRRHRLAALIGAAALSSGLIVPALLDGAAADDARPAEANASALAATRPGLARLLAGGTLGREAIVRLDGRPTASDVRALRSLGLTVQPMRRLPLALVAGPVSALVATVTDGPALDVYPNEQLQYFDTASTGATSSSAAAAAGLRKRGLTGKGVTVGVIDSGCDATHPDLADHVTTNVKLISPEYVNQGTTPTLVVPIDQGPYDNSDIGGGHGTHVAGIIAADSSSVSDGSRFGVAPDASLACFSIGEGLFTTAVVTAFDQILAEPDHYDIDVINNSWGNSFRQFDPNEPVSVATRAVTRKGITVVFAAGNAGSGEVPMSLNPFSQAPWVISVAAGTVDRVRGDFSSNGLVVDNALPAPIGADGHTSFTGDRIGVYHPDITAPGVDISSTCDSVGVIIGPCAPGDNANASGTSMASPHIAGVAAVLLQAQPKLTPEQVRLALQATATPVKRADGTGQAPFWQVGYGFVNLDRAIALVTGPSWQQRLAAASRKADRRVLAADGRRVVRSDLFTYAPLPVTVLGLDSAEYTVEVGRGIDALDLSLAFPNAGTLAISGFEYTVTVVGPDGSTVATSTTDVTAGSGTALATVSKPAPGTYTLQVSGLYAVSDPDTIDSDSALGRQVTLQAVQTRKG</sequence>
<comment type="similarity">
    <text evidence="1 5 6">Belongs to the peptidase S8 family.</text>
</comment>
<organism evidence="9 10">
    <name type="scientific">Nocardioides fonticola</name>
    <dbReference type="NCBI Taxonomy" id="450363"/>
    <lineage>
        <taxon>Bacteria</taxon>
        <taxon>Bacillati</taxon>
        <taxon>Actinomycetota</taxon>
        <taxon>Actinomycetes</taxon>
        <taxon>Propionibacteriales</taxon>
        <taxon>Nocardioidaceae</taxon>
        <taxon>Nocardioides</taxon>
    </lineage>
</organism>
<dbReference type="PROSITE" id="PS00136">
    <property type="entry name" value="SUBTILASE_ASP"/>
    <property type="match status" value="1"/>
</dbReference>
<feature type="active site" description="Charge relay system" evidence="5">
    <location>
        <position position="162"/>
    </location>
</feature>
<dbReference type="PROSITE" id="PS51892">
    <property type="entry name" value="SUBTILASE"/>
    <property type="match status" value="1"/>
</dbReference>
<feature type="chain" id="PRO_5046336008" description="Peptidase S8/S53 domain-containing protein" evidence="7">
    <location>
        <begin position="27"/>
        <end position="634"/>
    </location>
</feature>
<dbReference type="PANTHER" id="PTHR43806:SF11">
    <property type="entry name" value="CEREVISIN-RELATED"/>
    <property type="match status" value="1"/>
</dbReference>
<dbReference type="InterPro" id="IPR036852">
    <property type="entry name" value="Peptidase_S8/S53_dom_sf"/>
</dbReference>
<feature type="active site" description="Charge relay system" evidence="5">
    <location>
        <position position="415"/>
    </location>
</feature>
<evidence type="ECO:0000313" key="10">
    <source>
        <dbReference type="Proteomes" id="UP001501495"/>
    </source>
</evidence>
<dbReference type="SUPFAM" id="SSF52743">
    <property type="entry name" value="Subtilisin-like"/>
    <property type="match status" value="1"/>
</dbReference>
<dbReference type="EMBL" id="BAAAZH010000008">
    <property type="protein sequence ID" value="GAA4112904.1"/>
    <property type="molecule type" value="Genomic_DNA"/>
</dbReference>
<evidence type="ECO:0000313" key="9">
    <source>
        <dbReference type="EMBL" id="GAA4112904.1"/>
    </source>
</evidence>
<evidence type="ECO:0000256" key="1">
    <source>
        <dbReference type="ARBA" id="ARBA00011073"/>
    </source>
</evidence>
<dbReference type="InterPro" id="IPR023827">
    <property type="entry name" value="Peptidase_S8_Asp-AS"/>
</dbReference>
<evidence type="ECO:0000256" key="4">
    <source>
        <dbReference type="ARBA" id="ARBA00022825"/>
    </source>
</evidence>
<reference evidence="10" key="1">
    <citation type="journal article" date="2019" name="Int. J. Syst. Evol. Microbiol.">
        <title>The Global Catalogue of Microorganisms (GCM) 10K type strain sequencing project: providing services to taxonomists for standard genome sequencing and annotation.</title>
        <authorList>
            <consortium name="The Broad Institute Genomics Platform"/>
            <consortium name="The Broad Institute Genome Sequencing Center for Infectious Disease"/>
            <person name="Wu L."/>
            <person name="Ma J."/>
        </authorList>
    </citation>
    <scope>NUCLEOTIDE SEQUENCE [LARGE SCALE GENOMIC DNA]</scope>
    <source>
        <strain evidence="10">JCM 16703</strain>
    </source>
</reference>
<evidence type="ECO:0000256" key="5">
    <source>
        <dbReference type="PROSITE-ProRule" id="PRU01240"/>
    </source>
</evidence>
<evidence type="ECO:0000256" key="7">
    <source>
        <dbReference type="SAM" id="SignalP"/>
    </source>
</evidence>
<name>A0ABP7XDR0_9ACTN</name>
<gene>
    <name evidence="9" type="ORF">GCM10022215_09650</name>
</gene>
<dbReference type="Proteomes" id="UP001501495">
    <property type="component" value="Unassembled WGS sequence"/>
</dbReference>
<evidence type="ECO:0000259" key="8">
    <source>
        <dbReference type="Pfam" id="PF00082"/>
    </source>
</evidence>
<keyword evidence="7" id="KW-0732">Signal</keyword>
<dbReference type="InterPro" id="IPR015500">
    <property type="entry name" value="Peptidase_S8_subtilisin-rel"/>
</dbReference>
<dbReference type="Pfam" id="PF00082">
    <property type="entry name" value="Peptidase_S8"/>
    <property type="match status" value="1"/>
</dbReference>
<keyword evidence="3 5" id="KW-0378">Hydrolase</keyword>
<dbReference type="Gene3D" id="3.40.50.200">
    <property type="entry name" value="Peptidase S8/S53 domain"/>
    <property type="match status" value="1"/>
</dbReference>